<keyword evidence="14" id="KW-1185">Reference proteome</keyword>
<dbReference type="PANTHER" id="PTHR46925:SF2">
    <property type="entry name" value="G-PROTEIN COUPLED RECEPTOR TKR-1-RELATED"/>
    <property type="match status" value="1"/>
</dbReference>
<dbReference type="EMBL" id="JAXCGZ010023453">
    <property type="protein sequence ID" value="KAK7008557.1"/>
    <property type="molecule type" value="Genomic_DNA"/>
</dbReference>
<evidence type="ECO:0000256" key="8">
    <source>
        <dbReference type="ARBA" id="ARBA00023170"/>
    </source>
</evidence>
<dbReference type="PANTHER" id="PTHR46925">
    <property type="entry name" value="G-PROTEIN COUPLED RECEPTOR TKR-1-RELATED"/>
    <property type="match status" value="1"/>
</dbReference>
<evidence type="ECO:0000259" key="12">
    <source>
        <dbReference type="PROSITE" id="PS50262"/>
    </source>
</evidence>
<proteinExistence type="inferred from homology"/>
<evidence type="ECO:0000256" key="7">
    <source>
        <dbReference type="ARBA" id="ARBA00023136"/>
    </source>
</evidence>
<name>A0AAN8ZX79_HALRR</name>
<gene>
    <name evidence="13" type="primary">TKR86C</name>
    <name evidence="13" type="ORF">SK128_020773</name>
</gene>
<dbReference type="AlphaFoldDB" id="A0AAN8ZX79"/>
<keyword evidence="9 10" id="KW-0807">Transducer</keyword>
<evidence type="ECO:0000256" key="6">
    <source>
        <dbReference type="ARBA" id="ARBA00023040"/>
    </source>
</evidence>
<dbReference type="Pfam" id="PF00001">
    <property type="entry name" value="7tm_1"/>
    <property type="match status" value="1"/>
</dbReference>
<keyword evidence="6 10" id="KW-0297">G-protein coupled receptor</keyword>
<sequence>MRTVTNYFLVNLSAADLLMSVLNCIFNFIYMLHSDWPFGSIYCTISNFMANVTIAASVFTLMAISFDRYIAIVRPLKPRMTKSEARNFIIFIWASSMLLALPCLLYSTTVSIKYKNNEIRRGCFLLWPDGETSISYREYV</sequence>
<comment type="subcellular location">
    <subcellularLocation>
        <location evidence="1">Cell membrane</location>
        <topology evidence="1">Multi-pass membrane protein</topology>
    </subcellularLocation>
</comment>
<dbReference type="GO" id="GO:0004995">
    <property type="term" value="F:tachykinin receptor activity"/>
    <property type="evidence" value="ECO:0007669"/>
    <property type="project" value="InterPro"/>
</dbReference>
<keyword evidence="3" id="KW-1003">Cell membrane</keyword>
<organism evidence="13 14">
    <name type="scientific">Halocaridina rubra</name>
    <name type="common">Hawaiian red shrimp</name>
    <dbReference type="NCBI Taxonomy" id="373956"/>
    <lineage>
        <taxon>Eukaryota</taxon>
        <taxon>Metazoa</taxon>
        <taxon>Ecdysozoa</taxon>
        <taxon>Arthropoda</taxon>
        <taxon>Crustacea</taxon>
        <taxon>Multicrustacea</taxon>
        <taxon>Malacostraca</taxon>
        <taxon>Eumalacostraca</taxon>
        <taxon>Eucarida</taxon>
        <taxon>Decapoda</taxon>
        <taxon>Pleocyemata</taxon>
        <taxon>Caridea</taxon>
        <taxon>Atyoidea</taxon>
        <taxon>Atyidae</taxon>
        <taxon>Halocaridina</taxon>
    </lineage>
</organism>
<evidence type="ECO:0000256" key="9">
    <source>
        <dbReference type="ARBA" id="ARBA00023224"/>
    </source>
</evidence>
<dbReference type="InterPro" id="IPR001681">
    <property type="entry name" value="Neurokn_rcpt"/>
</dbReference>
<reference evidence="13 14" key="1">
    <citation type="submission" date="2023-11" db="EMBL/GenBank/DDBJ databases">
        <title>Halocaridina rubra genome assembly.</title>
        <authorList>
            <person name="Smith C."/>
        </authorList>
    </citation>
    <scope>NUCLEOTIDE SEQUENCE [LARGE SCALE GENOMIC DNA]</scope>
    <source>
        <strain evidence="13">EP-1</strain>
        <tissue evidence="13">Whole</tissue>
    </source>
</reference>
<evidence type="ECO:0000256" key="11">
    <source>
        <dbReference type="SAM" id="Phobius"/>
    </source>
</evidence>
<evidence type="ECO:0000256" key="2">
    <source>
        <dbReference type="ARBA" id="ARBA00010663"/>
    </source>
</evidence>
<evidence type="ECO:0000256" key="4">
    <source>
        <dbReference type="ARBA" id="ARBA00022692"/>
    </source>
</evidence>
<dbReference type="PROSITE" id="PS00237">
    <property type="entry name" value="G_PROTEIN_RECEP_F1_1"/>
    <property type="match status" value="1"/>
</dbReference>
<dbReference type="Gene3D" id="1.20.1070.10">
    <property type="entry name" value="Rhodopsin 7-helix transmembrane proteins"/>
    <property type="match status" value="1"/>
</dbReference>
<feature type="domain" description="G-protein coupled receptors family 1 profile" evidence="12">
    <location>
        <begin position="1"/>
        <end position="140"/>
    </location>
</feature>
<evidence type="ECO:0000256" key="3">
    <source>
        <dbReference type="ARBA" id="ARBA00022475"/>
    </source>
</evidence>
<dbReference type="PROSITE" id="PS50262">
    <property type="entry name" value="G_PROTEIN_RECEP_F1_2"/>
    <property type="match status" value="1"/>
</dbReference>
<dbReference type="GO" id="GO:0005886">
    <property type="term" value="C:plasma membrane"/>
    <property type="evidence" value="ECO:0007669"/>
    <property type="project" value="UniProtKB-SubCell"/>
</dbReference>
<keyword evidence="7 11" id="KW-0472">Membrane</keyword>
<protein>
    <submittedName>
        <fullName evidence="13">Tachykinin-like peptides receptor 86C</fullName>
    </submittedName>
</protein>
<comment type="caution">
    <text evidence="13">The sequence shown here is derived from an EMBL/GenBank/DDBJ whole genome shotgun (WGS) entry which is preliminary data.</text>
</comment>
<keyword evidence="8 10" id="KW-0675">Receptor</keyword>
<evidence type="ECO:0000256" key="5">
    <source>
        <dbReference type="ARBA" id="ARBA00022989"/>
    </source>
</evidence>
<feature type="transmembrane region" description="Helical" evidence="11">
    <location>
        <begin position="45"/>
        <end position="66"/>
    </location>
</feature>
<feature type="transmembrane region" description="Helical" evidence="11">
    <location>
        <begin position="87"/>
        <end position="107"/>
    </location>
</feature>
<dbReference type="InterPro" id="IPR000276">
    <property type="entry name" value="GPCR_Rhodpsn"/>
</dbReference>
<accession>A0AAN8ZX79</accession>
<evidence type="ECO:0000256" key="10">
    <source>
        <dbReference type="RuleBase" id="RU000688"/>
    </source>
</evidence>
<dbReference type="Proteomes" id="UP001381693">
    <property type="component" value="Unassembled WGS sequence"/>
</dbReference>
<comment type="similarity">
    <text evidence="2 10">Belongs to the G-protein coupled receptor 1 family.</text>
</comment>
<dbReference type="SUPFAM" id="SSF81321">
    <property type="entry name" value="Family A G protein-coupled receptor-like"/>
    <property type="match status" value="1"/>
</dbReference>
<dbReference type="PRINTS" id="PR00237">
    <property type="entry name" value="GPCRRHODOPSN"/>
</dbReference>
<evidence type="ECO:0000313" key="14">
    <source>
        <dbReference type="Proteomes" id="UP001381693"/>
    </source>
</evidence>
<keyword evidence="5 11" id="KW-1133">Transmembrane helix</keyword>
<dbReference type="InterPro" id="IPR017452">
    <property type="entry name" value="GPCR_Rhodpsn_7TM"/>
</dbReference>
<evidence type="ECO:0000313" key="13">
    <source>
        <dbReference type="EMBL" id="KAK7008557.1"/>
    </source>
</evidence>
<keyword evidence="4 10" id="KW-0812">Transmembrane</keyword>
<feature type="transmembrane region" description="Helical" evidence="11">
    <location>
        <begin position="7"/>
        <end position="33"/>
    </location>
</feature>
<evidence type="ECO:0000256" key="1">
    <source>
        <dbReference type="ARBA" id="ARBA00004651"/>
    </source>
</evidence>